<dbReference type="InterPro" id="IPR014710">
    <property type="entry name" value="RmlC-like_jellyroll"/>
</dbReference>
<name>A0A1Z1FBC1_9SPHN</name>
<reference evidence="2 3" key="1">
    <citation type="submission" date="2017-01" db="EMBL/GenBank/DDBJ databases">
        <title>Complete genome sequence of esterase-producing bacterium Croceicoccus marinus E4A9.</title>
        <authorList>
            <person name="Wu Y.-H."/>
            <person name="Cheng H."/>
            <person name="Xu L."/>
            <person name="Huo Y.-Y."/>
            <person name="Wang C.-S."/>
            <person name="Xu X.-W."/>
        </authorList>
    </citation>
    <scope>NUCLEOTIDE SEQUENCE [LARGE SCALE GENOMIC DNA]</scope>
    <source>
        <strain evidence="2 3">E4A9</strain>
    </source>
</reference>
<dbReference type="PROSITE" id="PS51184">
    <property type="entry name" value="JMJC"/>
    <property type="match status" value="1"/>
</dbReference>
<dbReference type="KEGG" id="cman:A9D14_07255"/>
<sequence>MPRGSELNAFVEASLEPVIFRGAGKDLPIVQAARKSASAASQLLLSFHSGRPVTVYRADRETRGRFHYTPALDGFNFSGSREDLPAVLDELQRGAQQAIYVGSTDLDLFFPGIREANDPGVAGAEGANGAPVVASLWMGNRTITAAHYDHSNNCALCAAGRRRFTLFPPDQIANLYPGPLEPTPGGQVVTMVDFAAPDLDRFPGFPDAMKAAVSGVLEPGDVIVYPAMWWHQVEALGDFNILLNWWWNAVPDYVDTPQTTLLHALLSLRQRPAHERKAWAAIFDYYAFADPAEARDHLPDHIRGPLGAVDAALARRLRAQVTRKLQR</sequence>
<organism evidence="2 3">
    <name type="scientific">Croceicoccus marinus</name>
    <dbReference type="NCBI Taxonomy" id="450378"/>
    <lineage>
        <taxon>Bacteria</taxon>
        <taxon>Pseudomonadati</taxon>
        <taxon>Pseudomonadota</taxon>
        <taxon>Alphaproteobacteria</taxon>
        <taxon>Sphingomonadales</taxon>
        <taxon>Erythrobacteraceae</taxon>
        <taxon>Croceicoccus</taxon>
    </lineage>
</organism>
<dbReference type="AlphaFoldDB" id="A0A1Z1FBC1"/>
<dbReference type="EMBL" id="CP019602">
    <property type="protein sequence ID" value="ARU16026.1"/>
    <property type="molecule type" value="Genomic_DNA"/>
</dbReference>
<dbReference type="InterPro" id="IPR041667">
    <property type="entry name" value="Cupin_8"/>
</dbReference>
<dbReference type="PANTHER" id="PTHR12461">
    <property type="entry name" value="HYPOXIA-INDUCIBLE FACTOR 1 ALPHA INHIBITOR-RELATED"/>
    <property type="match status" value="1"/>
</dbReference>
<dbReference type="InterPro" id="IPR003347">
    <property type="entry name" value="JmjC_dom"/>
</dbReference>
<dbReference type="PANTHER" id="PTHR12461:SF105">
    <property type="entry name" value="HYPOXIA-INDUCIBLE FACTOR 1-ALPHA INHIBITOR"/>
    <property type="match status" value="1"/>
</dbReference>
<dbReference type="SMART" id="SM00558">
    <property type="entry name" value="JmjC"/>
    <property type="match status" value="1"/>
</dbReference>
<evidence type="ECO:0000259" key="1">
    <source>
        <dbReference type="PROSITE" id="PS51184"/>
    </source>
</evidence>
<proteinExistence type="predicted"/>
<dbReference type="Pfam" id="PF13621">
    <property type="entry name" value="Cupin_8"/>
    <property type="match status" value="1"/>
</dbReference>
<dbReference type="STRING" id="450378.GCA_001661675_01453"/>
<feature type="domain" description="JmjC" evidence="1">
    <location>
        <begin position="99"/>
        <end position="264"/>
    </location>
</feature>
<gene>
    <name evidence="2" type="ORF">A9D14_07255</name>
</gene>
<dbReference type="SUPFAM" id="SSF51197">
    <property type="entry name" value="Clavaminate synthase-like"/>
    <property type="match status" value="1"/>
</dbReference>
<evidence type="ECO:0000313" key="2">
    <source>
        <dbReference type="EMBL" id="ARU16026.1"/>
    </source>
</evidence>
<protein>
    <submittedName>
        <fullName evidence="2">Cupin</fullName>
    </submittedName>
</protein>
<dbReference type="Proteomes" id="UP000195807">
    <property type="component" value="Chromosome"/>
</dbReference>
<dbReference type="Gene3D" id="2.60.120.10">
    <property type="entry name" value="Jelly Rolls"/>
    <property type="match status" value="1"/>
</dbReference>
<keyword evidence="3" id="KW-1185">Reference proteome</keyword>
<evidence type="ECO:0000313" key="3">
    <source>
        <dbReference type="Proteomes" id="UP000195807"/>
    </source>
</evidence>
<accession>A0A1Z1FBC1</accession>